<sequence length="94" mass="10534">MKPRTIPSTSNTRNEAIFQAPSAPVERGPYNYIVRGPKHSNKSTQVAEMSLHSPFRRSIHMTWDTIPPMVLDQDLGEPNHTKACCSSSRDHASM</sequence>
<dbReference type="VEuPathDB" id="FungiDB:I7I53_01289"/>
<gene>
    <name evidence="2" type="ORF">I7I53_01289</name>
</gene>
<feature type="region of interest" description="Disordered" evidence="1">
    <location>
        <begin position="71"/>
        <end position="94"/>
    </location>
</feature>
<reference evidence="2" key="1">
    <citation type="submission" date="2021-01" db="EMBL/GenBank/DDBJ databases">
        <title>Chromosome-level genome assembly of a human fungal pathogen reveals clustering of transcriptionally co-regulated genes.</title>
        <authorList>
            <person name="Voorhies M."/>
            <person name="Cohen S."/>
            <person name="Shea T.P."/>
            <person name="Petrus S."/>
            <person name="Munoz J.F."/>
            <person name="Poplawski S."/>
            <person name="Goldman W.E."/>
            <person name="Michael T."/>
            <person name="Cuomo C.A."/>
            <person name="Sil A."/>
            <person name="Beyhan S."/>
        </authorList>
    </citation>
    <scope>NUCLEOTIDE SEQUENCE</scope>
    <source>
        <strain evidence="2">H88</strain>
    </source>
</reference>
<protein>
    <submittedName>
        <fullName evidence="2">Uncharacterized protein</fullName>
    </submittedName>
</protein>
<evidence type="ECO:0000313" key="2">
    <source>
        <dbReference type="EMBL" id="QSS53889.1"/>
    </source>
</evidence>
<dbReference type="Proteomes" id="UP000663419">
    <property type="component" value="Chromosome 3"/>
</dbReference>
<organism evidence="2 3">
    <name type="scientific">Ajellomyces capsulatus (strain H88)</name>
    <name type="common">Darling's disease fungus</name>
    <name type="synonym">Histoplasma capsulatum</name>
    <dbReference type="NCBI Taxonomy" id="544711"/>
    <lineage>
        <taxon>Eukaryota</taxon>
        <taxon>Fungi</taxon>
        <taxon>Dikarya</taxon>
        <taxon>Ascomycota</taxon>
        <taxon>Pezizomycotina</taxon>
        <taxon>Eurotiomycetes</taxon>
        <taxon>Eurotiomycetidae</taxon>
        <taxon>Onygenales</taxon>
        <taxon>Ajellomycetaceae</taxon>
        <taxon>Histoplasma</taxon>
    </lineage>
</organism>
<accession>A0A8A1LIP1</accession>
<dbReference type="AlphaFoldDB" id="A0A8A1LIP1"/>
<evidence type="ECO:0000313" key="3">
    <source>
        <dbReference type="Proteomes" id="UP000663419"/>
    </source>
</evidence>
<name>A0A8A1LIP1_AJEC8</name>
<dbReference type="EMBL" id="CP069104">
    <property type="protein sequence ID" value="QSS53889.1"/>
    <property type="molecule type" value="Genomic_DNA"/>
</dbReference>
<proteinExistence type="predicted"/>
<evidence type="ECO:0000256" key="1">
    <source>
        <dbReference type="SAM" id="MobiDB-lite"/>
    </source>
</evidence>